<gene>
    <name evidence="1" type="ORF">Lpl14_00560</name>
</gene>
<name>A0A829H1F6_LACPA</name>
<comment type="caution">
    <text evidence="1">The sequence shown here is derived from an EMBL/GenBank/DDBJ whole genome shotgun (WGS) entry which is preliminary data.</text>
</comment>
<dbReference type="AlphaFoldDB" id="A0A829H1F6"/>
<organism evidence="1 2">
    <name type="scientific">Lacticaseibacillus paracasei subsp. tolerans Lpl14</name>
    <dbReference type="NCBI Taxonomy" id="1256229"/>
    <lineage>
        <taxon>Bacteria</taxon>
        <taxon>Bacillati</taxon>
        <taxon>Bacillota</taxon>
        <taxon>Bacilli</taxon>
        <taxon>Lactobacillales</taxon>
        <taxon>Lactobacillaceae</taxon>
        <taxon>Lacticaseibacillus</taxon>
    </lineage>
</organism>
<evidence type="ECO:0000313" key="1">
    <source>
        <dbReference type="EMBL" id="EPC67364.1"/>
    </source>
</evidence>
<proteinExistence type="predicted"/>
<reference evidence="1 2" key="1">
    <citation type="journal article" date="2013" name="PLoS ONE">
        <title>Lactobacillus paracasei comparative genomics: towards species pan-genome definition and exploitation of diversity.</title>
        <authorList>
            <person name="Smokvina T."/>
            <person name="Wels M."/>
            <person name="Polka J."/>
            <person name="Chervaux C."/>
            <person name="Brisse S."/>
            <person name="Boekhorst J."/>
            <person name="van Hylckama Vlieg J.E."/>
            <person name="Siezen R.J."/>
        </authorList>
    </citation>
    <scope>NUCLEOTIDE SEQUENCE [LARGE SCALE GENOMIC DNA]</scope>
    <source>
        <strain evidence="1 2">Lpl14</strain>
    </source>
</reference>
<dbReference type="Proteomes" id="UP000014285">
    <property type="component" value="Unassembled WGS sequence"/>
</dbReference>
<sequence>MFTLLFRDNVLAVALHVKTLKSNDQNLAIWLQGHLRSGLNALLLALTKKDGHRRLFFTNLF</sequence>
<accession>A0A829H1F6</accession>
<dbReference type="EMBL" id="ANKB01000001">
    <property type="protein sequence ID" value="EPC67364.1"/>
    <property type="molecule type" value="Genomic_DNA"/>
</dbReference>
<evidence type="ECO:0000313" key="2">
    <source>
        <dbReference type="Proteomes" id="UP000014285"/>
    </source>
</evidence>
<protein>
    <submittedName>
        <fullName evidence="1">Uncharacterized protein</fullName>
    </submittedName>
</protein>